<dbReference type="AlphaFoldDB" id="A0A167L4L7"/>
<dbReference type="Gene3D" id="3.30.70.270">
    <property type="match status" value="1"/>
</dbReference>
<dbReference type="InterPro" id="IPR001126">
    <property type="entry name" value="UmuC"/>
</dbReference>
<evidence type="ECO:0000256" key="6">
    <source>
        <dbReference type="ARBA" id="ARBA00022695"/>
    </source>
</evidence>
<protein>
    <recommendedName>
        <fullName evidence="3">DNA repair protein REV1</fullName>
    </recommendedName>
</protein>
<evidence type="ECO:0000256" key="7">
    <source>
        <dbReference type="ARBA" id="ARBA00022723"/>
    </source>
</evidence>
<evidence type="ECO:0000256" key="5">
    <source>
        <dbReference type="ARBA" id="ARBA00022679"/>
    </source>
</evidence>
<dbReference type="Proteomes" id="UP000077315">
    <property type="component" value="Unassembled WGS sequence"/>
</dbReference>
<keyword evidence="4" id="KW-0237">DNA synthesis</keyword>
<keyword evidence="15" id="KW-1185">Reference proteome</keyword>
<dbReference type="Gene3D" id="3.30.1490.100">
    <property type="entry name" value="DNA polymerase, Y-family, little finger domain"/>
    <property type="match status" value="1"/>
</dbReference>
<dbReference type="RefSeq" id="XP_018287627.1">
    <property type="nucleotide sequence ID" value="XM_018428509.1"/>
</dbReference>
<dbReference type="GO" id="GO:0003684">
    <property type="term" value="F:damaged DNA binding"/>
    <property type="evidence" value="ECO:0007669"/>
    <property type="project" value="InterPro"/>
</dbReference>
<dbReference type="GO" id="GO:0006281">
    <property type="term" value="P:DNA repair"/>
    <property type="evidence" value="ECO:0007669"/>
    <property type="project" value="UniProtKB-KW"/>
</dbReference>
<evidence type="ECO:0000313" key="15">
    <source>
        <dbReference type="Proteomes" id="UP000077315"/>
    </source>
</evidence>
<keyword evidence="8" id="KW-0227">DNA damage</keyword>
<dbReference type="InterPro" id="IPR017961">
    <property type="entry name" value="DNA_pol_Y-fam_little_finger"/>
</dbReference>
<evidence type="ECO:0000256" key="11">
    <source>
        <dbReference type="ARBA" id="ARBA00023204"/>
    </source>
</evidence>
<dbReference type="Pfam" id="PF21999">
    <property type="entry name" value="IMS_HHH_1"/>
    <property type="match status" value="1"/>
</dbReference>
<dbReference type="GO" id="GO:0003887">
    <property type="term" value="F:DNA-directed DNA polymerase activity"/>
    <property type="evidence" value="ECO:0007669"/>
    <property type="project" value="InterPro"/>
</dbReference>
<keyword evidence="12" id="KW-0539">Nucleus</keyword>
<dbReference type="STRING" id="763407.A0A167L4L7"/>
<evidence type="ECO:0000256" key="1">
    <source>
        <dbReference type="ARBA" id="ARBA00004123"/>
    </source>
</evidence>
<evidence type="ECO:0000256" key="8">
    <source>
        <dbReference type="ARBA" id="ARBA00022763"/>
    </source>
</evidence>
<keyword evidence="6" id="KW-0548">Nucleotidyltransferase</keyword>
<dbReference type="InParanoid" id="A0A167L4L7"/>
<evidence type="ECO:0000256" key="12">
    <source>
        <dbReference type="ARBA" id="ARBA00023242"/>
    </source>
</evidence>
<organism evidence="14 15">
    <name type="scientific">Phycomyces blakesleeanus (strain ATCC 8743b / DSM 1359 / FGSC 10004 / NBRC 33097 / NRRL 1555)</name>
    <dbReference type="NCBI Taxonomy" id="763407"/>
    <lineage>
        <taxon>Eukaryota</taxon>
        <taxon>Fungi</taxon>
        <taxon>Fungi incertae sedis</taxon>
        <taxon>Mucoromycota</taxon>
        <taxon>Mucoromycotina</taxon>
        <taxon>Mucoromycetes</taxon>
        <taxon>Mucorales</taxon>
        <taxon>Phycomycetaceae</taxon>
        <taxon>Phycomyces</taxon>
    </lineage>
</organism>
<dbReference type="FunFam" id="3.30.1490.100:FF:000001">
    <property type="entry name" value="DNA repair protein REV1"/>
    <property type="match status" value="1"/>
</dbReference>
<keyword evidence="9" id="KW-0460">Magnesium</keyword>
<dbReference type="Pfam" id="PF11799">
    <property type="entry name" value="IMS_C"/>
    <property type="match status" value="1"/>
</dbReference>
<dbReference type="PANTHER" id="PTHR45990">
    <property type="entry name" value="DNA REPAIR PROTEIN REV1"/>
    <property type="match status" value="1"/>
</dbReference>
<evidence type="ECO:0000256" key="4">
    <source>
        <dbReference type="ARBA" id="ARBA00022634"/>
    </source>
</evidence>
<gene>
    <name evidence="14" type="ORF">PHYBLDRAFT_116209</name>
</gene>
<sequence length="258" mass="28539">ADEIQAVSVDEALLEVASHVTQPGTGQEMDLATQIRDKIRSKTGCNTSVGVGPNILIARLANRRAKPNGQYICGLDQIQDLLSSIEVTDLPGVRKTTYPLPRYLKGVRIVKDLALVPLSNLQANFGTKIGQTLHNFSKGIDDRLLSTHPTRQSVSAEVNWGIRFENEEKAKTFIDDLAKEVSERLDSQQMKGRSITLKIMRRKLGSGAPLKYLGYGDCDTFSRSTVLPRATDDNQVIAKNAWNLYKQLNFTPSDVRGL</sequence>
<dbReference type="OrthoDB" id="427711at2759"/>
<dbReference type="GeneID" id="28989415"/>
<dbReference type="GO" id="GO:0042276">
    <property type="term" value="P:error-prone translesion synthesis"/>
    <property type="evidence" value="ECO:0007669"/>
    <property type="project" value="TreeGrafter"/>
</dbReference>
<keyword evidence="5" id="KW-0808">Transferase</keyword>
<evidence type="ECO:0000256" key="10">
    <source>
        <dbReference type="ARBA" id="ARBA00023125"/>
    </source>
</evidence>
<dbReference type="SUPFAM" id="SSF100879">
    <property type="entry name" value="Lesion bypass DNA polymerase (Y-family), little finger domain"/>
    <property type="match status" value="1"/>
</dbReference>
<dbReference type="Gene3D" id="1.10.150.20">
    <property type="entry name" value="5' to 3' exonuclease, C-terminal subdomain"/>
    <property type="match status" value="1"/>
</dbReference>
<dbReference type="VEuPathDB" id="FungiDB:PHYBLDRAFT_116209"/>
<dbReference type="GO" id="GO:0070987">
    <property type="term" value="P:error-free translesion synthesis"/>
    <property type="evidence" value="ECO:0007669"/>
    <property type="project" value="TreeGrafter"/>
</dbReference>
<dbReference type="SUPFAM" id="SSF56672">
    <property type="entry name" value="DNA/RNA polymerases"/>
    <property type="match status" value="1"/>
</dbReference>
<dbReference type="GO" id="GO:0046872">
    <property type="term" value="F:metal ion binding"/>
    <property type="evidence" value="ECO:0007669"/>
    <property type="project" value="UniProtKB-KW"/>
</dbReference>
<dbReference type="InterPro" id="IPR053848">
    <property type="entry name" value="IMS_HHH_1"/>
</dbReference>
<evidence type="ECO:0000259" key="13">
    <source>
        <dbReference type="PROSITE" id="PS50173"/>
    </source>
</evidence>
<evidence type="ECO:0000256" key="3">
    <source>
        <dbReference type="ARBA" id="ARBA00020399"/>
    </source>
</evidence>
<dbReference type="GO" id="GO:0005634">
    <property type="term" value="C:nucleus"/>
    <property type="evidence" value="ECO:0007669"/>
    <property type="project" value="UniProtKB-SubCell"/>
</dbReference>
<keyword evidence="11" id="KW-0234">DNA repair</keyword>
<dbReference type="GO" id="GO:0017125">
    <property type="term" value="F:deoxycytidyl transferase activity"/>
    <property type="evidence" value="ECO:0007669"/>
    <property type="project" value="TreeGrafter"/>
</dbReference>
<evidence type="ECO:0000256" key="9">
    <source>
        <dbReference type="ARBA" id="ARBA00022842"/>
    </source>
</evidence>
<dbReference type="PANTHER" id="PTHR45990:SF1">
    <property type="entry name" value="DNA REPAIR PROTEIN REV1"/>
    <property type="match status" value="1"/>
</dbReference>
<dbReference type="Pfam" id="PF00817">
    <property type="entry name" value="IMS"/>
    <property type="match status" value="1"/>
</dbReference>
<keyword evidence="10" id="KW-0238">DNA-binding</keyword>
<dbReference type="InterPro" id="IPR043128">
    <property type="entry name" value="Rev_trsase/Diguanyl_cyclase"/>
</dbReference>
<reference evidence="15" key="1">
    <citation type="submission" date="2015-06" db="EMBL/GenBank/DDBJ databases">
        <title>Expansion of signal transduction pathways in fungi by whole-genome duplication.</title>
        <authorList>
            <consortium name="DOE Joint Genome Institute"/>
            <person name="Corrochano L.M."/>
            <person name="Kuo A."/>
            <person name="Marcet-Houben M."/>
            <person name="Polaino S."/>
            <person name="Salamov A."/>
            <person name="Villalobos J.M."/>
            <person name="Alvarez M.I."/>
            <person name="Avalos J."/>
            <person name="Benito E.P."/>
            <person name="Benoit I."/>
            <person name="Burger G."/>
            <person name="Camino L.P."/>
            <person name="Canovas D."/>
            <person name="Cerda-Olmedo E."/>
            <person name="Cheng J.-F."/>
            <person name="Dominguez A."/>
            <person name="Elias M."/>
            <person name="Eslava A.P."/>
            <person name="Glaser F."/>
            <person name="Grimwood J."/>
            <person name="Gutierrez G."/>
            <person name="Heitman J."/>
            <person name="Henrissat B."/>
            <person name="Iturriaga E.A."/>
            <person name="Lang B.F."/>
            <person name="Lavin J.L."/>
            <person name="Lee S."/>
            <person name="Li W."/>
            <person name="Lindquist E."/>
            <person name="Lopez-Garcia S."/>
            <person name="Luque E.M."/>
            <person name="Marcos A.T."/>
            <person name="Martin J."/>
            <person name="McCluskey K."/>
            <person name="Medina H.R."/>
            <person name="Miralles-Duran A."/>
            <person name="Miyazaki A."/>
            <person name="Munoz-Torres E."/>
            <person name="Oguiza J.A."/>
            <person name="Ohm R."/>
            <person name="Olmedo M."/>
            <person name="Orejas M."/>
            <person name="Ortiz-Castellanos L."/>
            <person name="Pisabarro A.G."/>
            <person name="Rodriguez-Romero J."/>
            <person name="Ruiz-Herrera J."/>
            <person name="Ruiz-Vazquez R."/>
            <person name="Sanz C."/>
            <person name="Schackwitz W."/>
            <person name="Schmutz J."/>
            <person name="Shahriari M."/>
            <person name="Shelest E."/>
            <person name="Silva-Franco F."/>
            <person name="Soanes D."/>
            <person name="Syed K."/>
            <person name="Tagua V.G."/>
            <person name="Talbot N.J."/>
            <person name="Thon M."/>
            <person name="De vries R.P."/>
            <person name="Wiebenga A."/>
            <person name="Yadav J.S."/>
            <person name="Braun E.L."/>
            <person name="Baker S."/>
            <person name="Garre V."/>
            <person name="Horwitz B."/>
            <person name="Torres-Martinez S."/>
            <person name="Idnurm A."/>
            <person name="Herrera-Estrella A."/>
            <person name="Gabaldon T."/>
            <person name="Grigoriev I.V."/>
        </authorList>
    </citation>
    <scope>NUCLEOTIDE SEQUENCE [LARGE SCALE GENOMIC DNA]</scope>
    <source>
        <strain evidence="15">NRRL 1555(-)</strain>
    </source>
</reference>
<name>A0A167L4L7_PHYB8</name>
<feature type="domain" description="UmuC" evidence="13">
    <location>
        <begin position="1"/>
        <end position="94"/>
    </location>
</feature>
<keyword evidence="7" id="KW-0479">Metal-binding</keyword>
<feature type="non-terminal residue" evidence="14">
    <location>
        <position position="1"/>
    </location>
</feature>
<proteinExistence type="inferred from homology"/>
<dbReference type="PROSITE" id="PS50173">
    <property type="entry name" value="UMUC"/>
    <property type="match status" value="1"/>
</dbReference>
<accession>A0A167L4L7</accession>
<dbReference type="EMBL" id="KV440991">
    <property type="protein sequence ID" value="OAD69587.1"/>
    <property type="molecule type" value="Genomic_DNA"/>
</dbReference>
<dbReference type="InterPro" id="IPR043502">
    <property type="entry name" value="DNA/RNA_pol_sf"/>
</dbReference>
<dbReference type="InterPro" id="IPR036775">
    <property type="entry name" value="DNA_pol_Y-fam_lit_finger_sf"/>
</dbReference>
<evidence type="ECO:0000313" key="14">
    <source>
        <dbReference type="EMBL" id="OAD69587.1"/>
    </source>
</evidence>
<comment type="similarity">
    <text evidence="2">Belongs to the DNA polymerase type-Y family.</text>
</comment>
<comment type="subcellular location">
    <subcellularLocation>
        <location evidence="1">Nucleus</location>
    </subcellularLocation>
</comment>
<evidence type="ECO:0000256" key="2">
    <source>
        <dbReference type="ARBA" id="ARBA00010945"/>
    </source>
</evidence>